<protein>
    <submittedName>
        <fullName evidence="3">Uncharacterized protein</fullName>
    </submittedName>
</protein>
<evidence type="ECO:0000256" key="2">
    <source>
        <dbReference type="SAM" id="MobiDB-lite"/>
    </source>
</evidence>
<name>A0AAN6E770_9EURO</name>
<feature type="region of interest" description="Disordered" evidence="2">
    <location>
        <begin position="219"/>
        <end position="240"/>
    </location>
</feature>
<comment type="caution">
    <text evidence="3">The sequence shown here is derived from an EMBL/GenBank/DDBJ whole genome shotgun (WGS) entry which is preliminary data.</text>
</comment>
<evidence type="ECO:0000313" key="4">
    <source>
        <dbReference type="Proteomes" id="UP001203852"/>
    </source>
</evidence>
<keyword evidence="1" id="KW-0175">Coiled coil</keyword>
<feature type="coiled-coil region" evidence="1">
    <location>
        <begin position="124"/>
        <end position="151"/>
    </location>
</feature>
<organism evidence="3 4">
    <name type="scientific">Exophiala viscosa</name>
    <dbReference type="NCBI Taxonomy" id="2486360"/>
    <lineage>
        <taxon>Eukaryota</taxon>
        <taxon>Fungi</taxon>
        <taxon>Dikarya</taxon>
        <taxon>Ascomycota</taxon>
        <taxon>Pezizomycotina</taxon>
        <taxon>Eurotiomycetes</taxon>
        <taxon>Chaetothyriomycetidae</taxon>
        <taxon>Chaetothyriales</taxon>
        <taxon>Herpotrichiellaceae</taxon>
        <taxon>Exophiala</taxon>
    </lineage>
</organism>
<evidence type="ECO:0000256" key="1">
    <source>
        <dbReference type="SAM" id="Coils"/>
    </source>
</evidence>
<evidence type="ECO:0000313" key="3">
    <source>
        <dbReference type="EMBL" id="KAI1618747.1"/>
    </source>
</evidence>
<sequence>MAASRALNLDVVSKRLLFELQAALTCEHDFHDQRLLINHVATALYEHMIPQVVPYYPPTHFIPRDLQAQARQDLDKRLKDIQYTGLVEEFVPRISDLQELGEKLDFDEESASSDLEMKVEEIVEQKKRKRFEQLEQKLDEIENWRKKMRVNIFGDAAQATVEDEAPIIETPAEDVTDVIRSSVEDVTAVIKTPAPERALTNALSATATFPTGGYTPTVSYHSTSTNDGNQERSISPLARSSPTIASRFALPVSTQRSTHEEILRLVGCRNSPKPKSLRAPVRVKVEHHDEEADDFFRPL</sequence>
<dbReference type="EMBL" id="MU404350">
    <property type="protein sequence ID" value="KAI1618747.1"/>
    <property type="molecule type" value="Genomic_DNA"/>
</dbReference>
<accession>A0AAN6E770</accession>
<reference evidence="3" key="1">
    <citation type="journal article" date="2022" name="bioRxiv">
        <title>Deciphering the potential niche of two novel black yeast fungi from a biological soil crust based on their genomes, phenotypes, and melanin regulation.</title>
        <authorList>
            <consortium name="DOE Joint Genome Institute"/>
            <person name="Carr E.C."/>
            <person name="Barton Q."/>
            <person name="Grambo S."/>
            <person name="Sullivan M."/>
            <person name="Renfro C.M."/>
            <person name="Kuo A."/>
            <person name="Pangilinan J."/>
            <person name="Lipzen A."/>
            <person name="Keymanesh K."/>
            <person name="Savage E."/>
            <person name="Barry K."/>
            <person name="Grigoriev I.V."/>
            <person name="Riekhof W.R."/>
            <person name="Harris S.S."/>
        </authorList>
    </citation>
    <scope>NUCLEOTIDE SEQUENCE</scope>
    <source>
        <strain evidence="3">JF 03-4F</strain>
    </source>
</reference>
<dbReference type="Proteomes" id="UP001203852">
    <property type="component" value="Unassembled WGS sequence"/>
</dbReference>
<keyword evidence="4" id="KW-1185">Reference proteome</keyword>
<dbReference type="AlphaFoldDB" id="A0AAN6E770"/>
<proteinExistence type="predicted"/>
<gene>
    <name evidence="3" type="ORF">EDD36DRAFT_414408</name>
</gene>